<evidence type="ECO:0000256" key="5">
    <source>
        <dbReference type="SAM" id="Phobius"/>
    </source>
</evidence>
<feature type="transmembrane region" description="Helical" evidence="5">
    <location>
        <begin position="154"/>
        <end position="176"/>
    </location>
</feature>
<keyword evidence="4 5" id="KW-0472">Membrane</keyword>
<dbReference type="eggNOG" id="KOG1287">
    <property type="taxonomic scope" value="Eukaryota"/>
</dbReference>
<accession>A0A1I7SV53</accession>
<comment type="subcellular location">
    <subcellularLocation>
        <location evidence="1">Membrane</location>
        <topology evidence="1">Multi-pass membrane protein</topology>
    </subcellularLocation>
</comment>
<dbReference type="Gene3D" id="1.20.1740.10">
    <property type="entry name" value="Amino acid/polyamine transporter I"/>
    <property type="match status" value="1"/>
</dbReference>
<dbReference type="SMR" id="A0A1I7SV53"/>
<feature type="transmembrane region" description="Helical" evidence="5">
    <location>
        <begin position="279"/>
        <end position="305"/>
    </location>
</feature>
<evidence type="ECO:0000313" key="8">
    <source>
        <dbReference type="Proteomes" id="UP000095284"/>
    </source>
</evidence>
<reference evidence="10" key="1">
    <citation type="submission" date="2016-11" db="UniProtKB">
        <authorList>
            <consortium name="WormBaseParasite"/>
        </authorList>
    </citation>
    <scope>IDENTIFICATION</scope>
</reference>
<organism evidence="8 10">
    <name type="scientific">Bursaphelenchus xylophilus</name>
    <name type="common">Pinewood nematode worm</name>
    <name type="synonym">Aphelenchoides xylophilus</name>
    <dbReference type="NCBI Taxonomy" id="6326"/>
    <lineage>
        <taxon>Eukaryota</taxon>
        <taxon>Metazoa</taxon>
        <taxon>Ecdysozoa</taxon>
        <taxon>Nematoda</taxon>
        <taxon>Chromadorea</taxon>
        <taxon>Rhabditida</taxon>
        <taxon>Tylenchina</taxon>
        <taxon>Tylenchomorpha</taxon>
        <taxon>Aphelenchoidea</taxon>
        <taxon>Aphelenchoididae</taxon>
        <taxon>Bursaphelenchus</taxon>
    </lineage>
</organism>
<feature type="transmembrane region" description="Helical" evidence="5">
    <location>
        <begin position="230"/>
        <end position="253"/>
    </location>
</feature>
<keyword evidence="9" id="KW-1185">Reference proteome</keyword>
<evidence type="ECO:0000313" key="10">
    <source>
        <dbReference type="WBParaSite" id="BXY_1692700.1"/>
    </source>
</evidence>
<dbReference type="GO" id="GO:0016020">
    <property type="term" value="C:membrane"/>
    <property type="evidence" value="ECO:0007669"/>
    <property type="project" value="UniProtKB-SubCell"/>
</dbReference>
<name>A0A1I7SV53_BURXY</name>
<feature type="transmembrane region" description="Helical" evidence="5">
    <location>
        <begin position="350"/>
        <end position="372"/>
    </location>
</feature>
<proteinExistence type="predicted"/>
<feature type="transmembrane region" description="Helical" evidence="5">
    <location>
        <begin position="384"/>
        <end position="407"/>
    </location>
</feature>
<dbReference type="PIRSF" id="PIRSF006060">
    <property type="entry name" value="AA_transporter"/>
    <property type="match status" value="1"/>
</dbReference>
<feature type="transmembrane region" description="Helical" evidence="5">
    <location>
        <begin position="123"/>
        <end position="142"/>
    </location>
</feature>
<feature type="transmembrane region" description="Helical" evidence="5">
    <location>
        <begin position="76"/>
        <end position="103"/>
    </location>
</feature>
<evidence type="ECO:0000256" key="1">
    <source>
        <dbReference type="ARBA" id="ARBA00004141"/>
    </source>
</evidence>
<dbReference type="Proteomes" id="UP000095284">
    <property type="component" value="Unplaced"/>
</dbReference>
<dbReference type="FunFam" id="1.20.1740.10:FF:000058">
    <property type="entry name" value="Amino Acid Transporter"/>
    <property type="match status" value="1"/>
</dbReference>
<keyword evidence="2 5" id="KW-0812">Transmembrane</keyword>
<dbReference type="Pfam" id="PF13520">
    <property type="entry name" value="AA_permease_2"/>
    <property type="match status" value="1"/>
</dbReference>
<dbReference type="PANTHER" id="PTHR11785:SF523">
    <property type="entry name" value="AMINO ACID TRANSPORTER PROTEIN 6"/>
    <property type="match status" value="1"/>
</dbReference>
<dbReference type="OrthoDB" id="5829096at2759"/>
<dbReference type="Proteomes" id="UP000582659">
    <property type="component" value="Unassembled WGS sequence"/>
</dbReference>
<evidence type="ECO:0000256" key="2">
    <source>
        <dbReference type="ARBA" id="ARBA00022692"/>
    </source>
</evidence>
<dbReference type="EMBL" id="CAJFDI010000002">
    <property type="protein sequence ID" value="CAD5217382.1"/>
    <property type="molecule type" value="Genomic_DNA"/>
</dbReference>
<feature type="transmembrane region" description="Helical" evidence="5">
    <location>
        <begin position="413"/>
        <end position="432"/>
    </location>
</feature>
<reference evidence="7" key="2">
    <citation type="submission" date="2020-08" db="EMBL/GenBank/DDBJ databases">
        <authorList>
            <person name="Kikuchi T."/>
        </authorList>
    </citation>
    <scope>NUCLEOTIDE SEQUENCE</scope>
    <source>
        <strain evidence="6">Ka4C1</strain>
    </source>
</reference>
<protein>
    <submittedName>
        <fullName evidence="6">(pine wood nematode) hypothetical protein</fullName>
    </submittedName>
</protein>
<dbReference type="PANTHER" id="PTHR11785">
    <property type="entry name" value="AMINO ACID TRANSPORTER"/>
    <property type="match status" value="1"/>
</dbReference>
<dbReference type="InterPro" id="IPR002293">
    <property type="entry name" value="AA/rel_permease1"/>
</dbReference>
<gene>
    <name evidence="6" type="ORF">BXYJ_LOCUS5007</name>
</gene>
<dbReference type="AlphaFoldDB" id="A0A1I7SV53"/>
<sequence length="492" mass="54553">MGLWGAVSFVCGNIIGSGLFITPTAILQYTNSVGLSLLIWFLSALISMLGAYCYIELGTSIRHSGADFAYLCYVGWFPVAFSFLSTGCLMTFPAVVAVEALTFSEYLFEGLYINLESAFSQHMAKTLASFSIVWLICFLNFFSLRTFVSRFQILATGAKILATMTIILVGAYKLIIQGHTEHLQDPFANSTYEPSMIVTAFFQGLFSYDGWDVLNFGVEEIGNPTRTLSLAIPIGISIIAFIYCATNLSYFVVLTIPEVLKTPAVAQTFANRTMGTFRYAMPFLTSLMLIGSLNSTIFTASRYLYAGARQGHMPSFLGVVNEEHDSPRSAIFYHVLLAMLFALVGKTDTLINYLAFAMWVQRSLTMCALLYIRYYDVKVHPDRIRVPIILPITFLIICVTLVVTTIAADIGTASVGLAFLCAGFVFYMVFLWDGGLSRFNGYNSVCETVNEKLAIWNQIIFNGMVHFKVDPSLEVKHRLISESPSATHIVPH</sequence>
<keyword evidence="3 5" id="KW-1133">Transmembrane helix</keyword>
<evidence type="ECO:0000313" key="9">
    <source>
        <dbReference type="Proteomes" id="UP000659654"/>
    </source>
</evidence>
<evidence type="ECO:0000256" key="4">
    <source>
        <dbReference type="ARBA" id="ARBA00023136"/>
    </source>
</evidence>
<dbReference type="EMBL" id="CAJFCV020000002">
    <property type="protein sequence ID" value="CAG9100913.1"/>
    <property type="molecule type" value="Genomic_DNA"/>
</dbReference>
<evidence type="ECO:0000313" key="7">
    <source>
        <dbReference type="EMBL" id="CAG9100913.1"/>
    </source>
</evidence>
<dbReference type="Proteomes" id="UP000659654">
    <property type="component" value="Unassembled WGS sequence"/>
</dbReference>
<feature type="transmembrane region" description="Helical" evidence="5">
    <location>
        <begin position="7"/>
        <end position="27"/>
    </location>
</feature>
<dbReference type="GO" id="GO:0015179">
    <property type="term" value="F:L-amino acid transmembrane transporter activity"/>
    <property type="evidence" value="ECO:0007669"/>
    <property type="project" value="TreeGrafter"/>
</dbReference>
<evidence type="ECO:0000313" key="6">
    <source>
        <dbReference type="EMBL" id="CAD5217382.1"/>
    </source>
</evidence>
<dbReference type="WBParaSite" id="BXY_1692700.1">
    <property type="protein sequence ID" value="BXY_1692700.1"/>
    <property type="gene ID" value="BXY_1692700"/>
</dbReference>
<dbReference type="InterPro" id="IPR050598">
    <property type="entry name" value="AminoAcid_Transporter"/>
</dbReference>
<feature type="transmembrane region" description="Helical" evidence="5">
    <location>
        <begin position="33"/>
        <end position="55"/>
    </location>
</feature>
<evidence type="ECO:0000256" key="3">
    <source>
        <dbReference type="ARBA" id="ARBA00022989"/>
    </source>
</evidence>